<keyword evidence="2" id="KW-1133">Transmembrane helix</keyword>
<comment type="caution">
    <text evidence="4">The sequence shown here is derived from an EMBL/GenBank/DDBJ whole genome shotgun (WGS) entry which is preliminary data.</text>
</comment>
<keyword evidence="5" id="KW-1185">Reference proteome</keyword>
<dbReference type="AlphaFoldDB" id="A0A926E6U1"/>
<accession>A0A926E6U1</accession>
<proteinExistence type="inferred from homology"/>
<feature type="transmembrane region" description="Helical" evidence="2">
    <location>
        <begin position="128"/>
        <end position="147"/>
    </location>
</feature>
<dbReference type="PANTHER" id="PTHR30487">
    <property type="entry name" value="TYPE 4 PREPILIN-LIKE PROTEINS LEADER PEPTIDE-PROCESSING ENZYME"/>
    <property type="match status" value="1"/>
</dbReference>
<feature type="transmembrane region" description="Helical" evidence="2">
    <location>
        <begin position="36"/>
        <end position="66"/>
    </location>
</feature>
<evidence type="ECO:0000259" key="3">
    <source>
        <dbReference type="Pfam" id="PF01478"/>
    </source>
</evidence>
<feature type="domain" description="Prepilin type IV endopeptidase peptidase" evidence="3">
    <location>
        <begin position="10"/>
        <end position="113"/>
    </location>
</feature>
<reference evidence="4" key="1">
    <citation type="submission" date="2020-08" db="EMBL/GenBank/DDBJ databases">
        <title>Genome public.</title>
        <authorList>
            <person name="Liu C."/>
            <person name="Sun Q."/>
        </authorList>
    </citation>
    <scope>NUCLEOTIDE SEQUENCE</scope>
    <source>
        <strain evidence="4">NSJ-33</strain>
    </source>
</reference>
<dbReference type="Gene3D" id="1.20.120.1220">
    <property type="match status" value="1"/>
</dbReference>
<dbReference type="InterPro" id="IPR050882">
    <property type="entry name" value="Prepilin_peptidase/N-MTase"/>
</dbReference>
<evidence type="ECO:0000256" key="1">
    <source>
        <dbReference type="ARBA" id="ARBA00005801"/>
    </source>
</evidence>
<dbReference type="GO" id="GO:0005886">
    <property type="term" value="C:plasma membrane"/>
    <property type="evidence" value="ECO:0007669"/>
    <property type="project" value="TreeGrafter"/>
</dbReference>
<sequence length="150" mass="16376">MVTMLIIKGILFASLLLFAAVWDMQKREIPNLIPVFLLSCGLLGISASTFFPHLFGLLFTTLPYFLASVLIRREEGFAIGGGDIKLMAGCGFVMGIWGGILQNILSLIFALLSGVVLSKVKKVKFRKLRIPLAPYFCAGGILAYWAVYAA</sequence>
<protein>
    <submittedName>
        <fullName evidence="4">Prepilin peptidase</fullName>
    </submittedName>
</protein>
<dbReference type="PANTHER" id="PTHR30487:SF0">
    <property type="entry name" value="PREPILIN LEADER PEPTIDASE_N-METHYLTRANSFERASE-RELATED"/>
    <property type="match status" value="1"/>
</dbReference>
<evidence type="ECO:0000256" key="2">
    <source>
        <dbReference type="SAM" id="Phobius"/>
    </source>
</evidence>
<dbReference type="RefSeq" id="WP_346727114.1">
    <property type="nucleotide sequence ID" value="NZ_JACRSV010000004.1"/>
</dbReference>
<organism evidence="4 5">
    <name type="scientific">Fumia xinanensis</name>
    <dbReference type="NCBI Taxonomy" id="2763659"/>
    <lineage>
        <taxon>Bacteria</taxon>
        <taxon>Bacillati</taxon>
        <taxon>Bacillota</taxon>
        <taxon>Clostridia</taxon>
        <taxon>Eubacteriales</taxon>
        <taxon>Oscillospiraceae</taxon>
        <taxon>Fumia</taxon>
    </lineage>
</organism>
<dbReference type="Proteomes" id="UP000610760">
    <property type="component" value="Unassembled WGS sequence"/>
</dbReference>
<feature type="transmembrane region" description="Helical" evidence="2">
    <location>
        <begin position="6"/>
        <end position="24"/>
    </location>
</feature>
<comment type="similarity">
    <text evidence="1">Belongs to the peptidase A24 family.</text>
</comment>
<name>A0A926E6U1_9FIRM</name>
<feature type="transmembrane region" description="Helical" evidence="2">
    <location>
        <begin position="86"/>
        <end position="116"/>
    </location>
</feature>
<keyword evidence="2" id="KW-0472">Membrane</keyword>
<dbReference type="EMBL" id="JACRSV010000004">
    <property type="protein sequence ID" value="MBC8560753.1"/>
    <property type="molecule type" value="Genomic_DNA"/>
</dbReference>
<dbReference type="GO" id="GO:0004190">
    <property type="term" value="F:aspartic-type endopeptidase activity"/>
    <property type="evidence" value="ECO:0007669"/>
    <property type="project" value="InterPro"/>
</dbReference>
<dbReference type="InterPro" id="IPR000045">
    <property type="entry name" value="Prepilin_IV_endopep_pep"/>
</dbReference>
<dbReference type="GO" id="GO:0006465">
    <property type="term" value="P:signal peptide processing"/>
    <property type="evidence" value="ECO:0007669"/>
    <property type="project" value="TreeGrafter"/>
</dbReference>
<dbReference type="Pfam" id="PF01478">
    <property type="entry name" value="Peptidase_A24"/>
    <property type="match status" value="1"/>
</dbReference>
<keyword evidence="2" id="KW-0812">Transmembrane</keyword>
<evidence type="ECO:0000313" key="4">
    <source>
        <dbReference type="EMBL" id="MBC8560753.1"/>
    </source>
</evidence>
<gene>
    <name evidence="4" type="ORF">H8710_11830</name>
</gene>
<evidence type="ECO:0000313" key="5">
    <source>
        <dbReference type="Proteomes" id="UP000610760"/>
    </source>
</evidence>